<dbReference type="GO" id="GO:0030425">
    <property type="term" value="C:dendrite"/>
    <property type="evidence" value="ECO:0007669"/>
    <property type="project" value="TreeGrafter"/>
</dbReference>
<dbReference type="PANTHER" id="PTHR10829:SF25">
    <property type="entry name" value="DREBRIN-LIKE PROTEIN"/>
    <property type="match status" value="1"/>
</dbReference>
<dbReference type="GO" id="GO:0030027">
    <property type="term" value="C:lamellipodium"/>
    <property type="evidence" value="ECO:0007669"/>
    <property type="project" value="TreeGrafter"/>
</dbReference>
<dbReference type="GO" id="GO:0051015">
    <property type="term" value="F:actin filament binding"/>
    <property type="evidence" value="ECO:0007669"/>
    <property type="project" value="TreeGrafter"/>
</dbReference>
<dbReference type="InterPro" id="IPR029006">
    <property type="entry name" value="ADF-H/Gelsolin-like_dom_sf"/>
</dbReference>
<dbReference type="Pfam" id="PF00241">
    <property type="entry name" value="Cofilin_ADF"/>
    <property type="match status" value="1"/>
</dbReference>
<feature type="domain" description="ADF-H" evidence="1">
    <location>
        <begin position="2"/>
        <end position="114"/>
    </location>
</feature>
<organism evidence="2">
    <name type="scientific">Rhipicephalus appendiculatus</name>
    <name type="common">Brown ear tick</name>
    <dbReference type="NCBI Taxonomy" id="34631"/>
    <lineage>
        <taxon>Eukaryota</taxon>
        <taxon>Metazoa</taxon>
        <taxon>Ecdysozoa</taxon>
        <taxon>Arthropoda</taxon>
        <taxon>Chelicerata</taxon>
        <taxon>Arachnida</taxon>
        <taxon>Acari</taxon>
        <taxon>Parasitiformes</taxon>
        <taxon>Ixodida</taxon>
        <taxon>Ixodoidea</taxon>
        <taxon>Ixodidae</taxon>
        <taxon>Rhipicephalinae</taxon>
        <taxon>Rhipicephalus</taxon>
        <taxon>Rhipicephalus</taxon>
    </lineage>
</organism>
<dbReference type="PROSITE" id="PS51263">
    <property type="entry name" value="ADF_H"/>
    <property type="match status" value="1"/>
</dbReference>
<accession>A0A131YY81</accession>
<dbReference type="GO" id="GO:0045211">
    <property type="term" value="C:postsynaptic membrane"/>
    <property type="evidence" value="ECO:0007669"/>
    <property type="project" value="TreeGrafter"/>
</dbReference>
<dbReference type="InterPro" id="IPR002108">
    <property type="entry name" value="ADF-H"/>
</dbReference>
<dbReference type="GO" id="GO:0048812">
    <property type="term" value="P:neuron projection morphogenesis"/>
    <property type="evidence" value="ECO:0007669"/>
    <property type="project" value="TreeGrafter"/>
</dbReference>
<dbReference type="GO" id="GO:0030833">
    <property type="term" value="P:regulation of actin filament polymerization"/>
    <property type="evidence" value="ECO:0007669"/>
    <property type="project" value="TreeGrafter"/>
</dbReference>
<proteinExistence type="predicted"/>
<dbReference type="GO" id="GO:0045773">
    <property type="term" value="P:positive regulation of axon extension"/>
    <property type="evidence" value="ECO:0007669"/>
    <property type="project" value="TreeGrafter"/>
</dbReference>
<dbReference type="GO" id="GO:0030427">
    <property type="term" value="C:site of polarized growth"/>
    <property type="evidence" value="ECO:0007669"/>
    <property type="project" value="TreeGrafter"/>
</dbReference>
<dbReference type="GO" id="GO:0030864">
    <property type="term" value="C:cortical actin cytoskeleton"/>
    <property type="evidence" value="ECO:0007669"/>
    <property type="project" value="TreeGrafter"/>
</dbReference>
<dbReference type="Gene3D" id="3.40.20.10">
    <property type="entry name" value="Severin"/>
    <property type="match status" value="1"/>
</dbReference>
<protein>
    <submittedName>
        <fullName evidence="2">Drebrin like b</fullName>
    </submittedName>
</protein>
<dbReference type="GO" id="GO:0098974">
    <property type="term" value="P:postsynaptic actin cytoskeleton organization"/>
    <property type="evidence" value="ECO:0007669"/>
    <property type="project" value="TreeGrafter"/>
</dbReference>
<dbReference type="GO" id="GO:0014069">
    <property type="term" value="C:postsynaptic density"/>
    <property type="evidence" value="ECO:0007669"/>
    <property type="project" value="TreeGrafter"/>
</dbReference>
<name>A0A131YY81_RHIAP</name>
<evidence type="ECO:0000313" key="2">
    <source>
        <dbReference type="EMBL" id="JAP83460.1"/>
    </source>
</evidence>
<sequence length="114" mass="12894">MAVNLVKHKDELLNAWKEVVDDKDGTNWALFGYDKQTYDLCLVGKGAGGLEELTEELNCGKIMYAFCRVQDPNTNISKFILINWQGEGAPLVKKGCCARSQHQYLEIHPHKLAR</sequence>
<evidence type="ECO:0000259" key="1">
    <source>
        <dbReference type="PROSITE" id="PS51263"/>
    </source>
</evidence>
<reference evidence="2" key="1">
    <citation type="journal article" date="2016" name="Ticks Tick Borne Dis.">
        <title>De novo assembly and annotation of the salivary gland transcriptome of Rhipicephalus appendiculatus male and female ticks during blood feeding.</title>
        <authorList>
            <person name="de Castro M.H."/>
            <person name="de Klerk D."/>
            <person name="Pienaar R."/>
            <person name="Latif A.A."/>
            <person name="Rees D.J."/>
            <person name="Mans B.J."/>
        </authorList>
    </citation>
    <scope>NUCLEOTIDE SEQUENCE</scope>
    <source>
        <tissue evidence="2">Salivary glands</tissue>
    </source>
</reference>
<dbReference type="SUPFAM" id="SSF55753">
    <property type="entry name" value="Actin depolymerizing proteins"/>
    <property type="match status" value="1"/>
</dbReference>
<dbReference type="EMBL" id="GEDV01005097">
    <property type="protein sequence ID" value="JAP83460.1"/>
    <property type="molecule type" value="Transcribed_RNA"/>
</dbReference>
<dbReference type="AlphaFoldDB" id="A0A131YY81"/>
<dbReference type="PANTHER" id="PTHR10829">
    <property type="entry name" value="CORTACTIN AND DREBRIN"/>
    <property type="match status" value="1"/>
</dbReference>
<dbReference type="GO" id="GO:0005884">
    <property type="term" value="C:actin filament"/>
    <property type="evidence" value="ECO:0007669"/>
    <property type="project" value="TreeGrafter"/>
</dbReference>